<dbReference type="OrthoDB" id="9804955at2"/>
<organism evidence="5 6">
    <name type="scientific">Arcobacter caeni</name>
    <dbReference type="NCBI Taxonomy" id="1912877"/>
    <lineage>
        <taxon>Bacteria</taxon>
        <taxon>Pseudomonadati</taxon>
        <taxon>Campylobacterota</taxon>
        <taxon>Epsilonproteobacteria</taxon>
        <taxon>Campylobacterales</taxon>
        <taxon>Arcobacteraceae</taxon>
        <taxon>Arcobacter</taxon>
    </lineage>
</organism>
<dbReference type="InterPro" id="IPR000160">
    <property type="entry name" value="GGDEF_dom"/>
</dbReference>
<dbReference type="AlphaFoldDB" id="A0A363D1H5"/>
<feature type="transmembrane region" description="Helical" evidence="3">
    <location>
        <begin position="14"/>
        <end position="36"/>
    </location>
</feature>
<dbReference type="PANTHER" id="PTHR45138">
    <property type="entry name" value="REGULATORY COMPONENTS OF SENSORY TRANSDUCTION SYSTEM"/>
    <property type="match status" value="1"/>
</dbReference>
<evidence type="ECO:0000259" key="4">
    <source>
        <dbReference type="PROSITE" id="PS50887"/>
    </source>
</evidence>
<keyword evidence="6" id="KW-1185">Reference proteome</keyword>
<dbReference type="CDD" id="cd01949">
    <property type="entry name" value="GGDEF"/>
    <property type="match status" value="1"/>
</dbReference>
<keyword evidence="3" id="KW-0812">Transmembrane</keyword>
<dbReference type="Gene3D" id="3.30.450.20">
    <property type="entry name" value="PAS domain"/>
    <property type="match status" value="1"/>
</dbReference>
<evidence type="ECO:0000256" key="1">
    <source>
        <dbReference type="ARBA" id="ARBA00012528"/>
    </source>
</evidence>
<dbReference type="InterPro" id="IPR050469">
    <property type="entry name" value="Diguanylate_Cyclase"/>
</dbReference>
<dbReference type="SMART" id="SM00267">
    <property type="entry name" value="GGDEF"/>
    <property type="match status" value="1"/>
</dbReference>
<comment type="caution">
    <text evidence="5">The sequence shown here is derived from an EMBL/GenBank/DDBJ whole genome shotgun (WGS) entry which is preliminary data.</text>
</comment>
<dbReference type="GO" id="GO:0052621">
    <property type="term" value="F:diguanylate cyclase activity"/>
    <property type="evidence" value="ECO:0007669"/>
    <property type="project" value="UniProtKB-EC"/>
</dbReference>
<feature type="domain" description="GGDEF" evidence="4">
    <location>
        <begin position="313"/>
        <end position="439"/>
    </location>
</feature>
<evidence type="ECO:0000313" key="6">
    <source>
        <dbReference type="Proteomes" id="UP000251135"/>
    </source>
</evidence>
<keyword evidence="3" id="KW-0472">Membrane</keyword>
<protein>
    <recommendedName>
        <fullName evidence="1">diguanylate cyclase</fullName>
        <ecNumber evidence="1">2.7.7.65</ecNumber>
    </recommendedName>
</protein>
<dbReference type="PROSITE" id="PS50887">
    <property type="entry name" value="GGDEF"/>
    <property type="match status" value="1"/>
</dbReference>
<evidence type="ECO:0000256" key="3">
    <source>
        <dbReference type="SAM" id="Phobius"/>
    </source>
</evidence>
<feature type="transmembrane region" description="Helical" evidence="3">
    <location>
        <begin position="187"/>
        <end position="208"/>
    </location>
</feature>
<accession>A0A363D1H5</accession>
<dbReference type="FunFam" id="3.30.70.270:FF:000001">
    <property type="entry name" value="Diguanylate cyclase domain protein"/>
    <property type="match status" value="1"/>
</dbReference>
<dbReference type="SUPFAM" id="SSF55073">
    <property type="entry name" value="Nucleotide cyclase"/>
    <property type="match status" value="1"/>
</dbReference>
<evidence type="ECO:0000313" key="5">
    <source>
        <dbReference type="EMBL" id="PUE65200.1"/>
    </source>
</evidence>
<dbReference type="PANTHER" id="PTHR45138:SF9">
    <property type="entry name" value="DIGUANYLATE CYCLASE DGCM-RELATED"/>
    <property type="match status" value="1"/>
</dbReference>
<dbReference type="InterPro" id="IPR043128">
    <property type="entry name" value="Rev_trsase/Diguanyl_cyclase"/>
</dbReference>
<proteinExistence type="predicted"/>
<gene>
    <name evidence="5" type="ORF">B0174_05215</name>
</gene>
<dbReference type="EMBL" id="MUXE01000005">
    <property type="protein sequence ID" value="PUE65200.1"/>
    <property type="molecule type" value="Genomic_DNA"/>
</dbReference>
<dbReference type="Proteomes" id="UP000251135">
    <property type="component" value="Unassembled WGS sequence"/>
</dbReference>
<name>A0A363D1H5_9BACT</name>
<dbReference type="EC" id="2.7.7.65" evidence="1"/>
<keyword evidence="3" id="KW-1133">Transmembrane helix</keyword>
<sequence>MKKIMLERVLYKNYLKTSLISIFLIELFLVFFYFIINKNMIDKSANFLLKDVENSISLIVKNHSQNINEESSEYLSNHFAQMKLPYDGKILVTDNLGKIFFIDEDVKDLLNIESDKANILDNESPKIVNYFKEIIKEKNLNKIVINNKNYLLFSIKVPKNNMYVVVFISEDNILQGIQTLGEYYEKLAYIMVCSIIIFYIIFFFYLSFKAKEFADKINQPLLKIIEFTKNLGIEKEIKSLEPCGIFEIDRLSCNFNNMIVELDRRTNKLVLEETKRIYQEKLANTDPLTGAYNRRYLNEFSFEYLKIVKRENKDLSLLLLDLDDFKKINDTFGHEIGDMVIKKVVEISKNSIRESDLIIRFGGDEFIILLPNTNIQSARFVANKIISKINEYNQNKEFYFSVSIGSSHYQINDDSIDNIILRADESLYEAKKMGKNCVI</sequence>
<evidence type="ECO:0000256" key="2">
    <source>
        <dbReference type="ARBA" id="ARBA00034247"/>
    </source>
</evidence>
<comment type="catalytic activity">
    <reaction evidence="2">
        <text>2 GTP = 3',3'-c-di-GMP + 2 diphosphate</text>
        <dbReference type="Rhea" id="RHEA:24898"/>
        <dbReference type="ChEBI" id="CHEBI:33019"/>
        <dbReference type="ChEBI" id="CHEBI:37565"/>
        <dbReference type="ChEBI" id="CHEBI:58805"/>
        <dbReference type="EC" id="2.7.7.65"/>
    </reaction>
</comment>
<reference evidence="5 6" key="1">
    <citation type="submission" date="2017-02" db="EMBL/GenBank/DDBJ databases">
        <title>Arcobacter caeni sp. nov, a new Arcobacter species isolated from reclaimed water.</title>
        <authorList>
            <person name="Figueras M.J."/>
            <person name="Perez-Cataluna A."/>
            <person name="Salas-Masso N."/>
        </authorList>
    </citation>
    <scope>NUCLEOTIDE SEQUENCE [LARGE SCALE GENOMIC DNA]</scope>
    <source>
        <strain evidence="5 6">RW17-10</strain>
    </source>
</reference>
<dbReference type="Pfam" id="PF00990">
    <property type="entry name" value="GGDEF"/>
    <property type="match status" value="1"/>
</dbReference>
<dbReference type="RefSeq" id="WP_108558602.1">
    <property type="nucleotide sequence ID" value="NZ_MUXE01000005.1"/>
</dbReference>
<dbReference type="Gene3D" id="3.30.70.270">
    <property type="match status" value="1"/>
</dbReference>
<dbReference type="NCBIfam" id="TIGR00254">
    <property type="entry name" value="GGDEF"/>
    <property type="match status" value="1"/>
</dbReference>
<dbReference type="InterPro" id="IPR029787">
    <property type="entry name" value="Nucleotide_cyclase"/>
</dbReference>